<accession>A0ABT4UNH0</accession>
<feature type="signal peptide" evidence="1">
    <location>
        <begin position="1"/>
        <end position="18"/>
    </location>
</feature>
<keyword evidence="1" id="KW-0732">Signal</keyword>
<sequence length="399" mass="43771">MKKNLLILPLLFAGVLNAQSFKGIYEITDPGKTGFDWQGIKSLELAENNVILKNTREKTKVYGAFKAEAIDRSQPIPTNAAALAYDETSNRLYYVTMHTGQLRYIKLNARNLQQFTEIGTVQDLTTNNQTVQLQPQNQGPVITRLTTGNNNYGYGLSNDGKTFFKFSLNNKTEIKQLGSLTDDPKNGNISIHNMATSWGGDMVADADGNLYVISAYQYVFKINTTTKVATYITKISGLQPQFTVNGAAVTEEGDLLLSSANYLNKRAIVKDFETWNAAFIDDINAGSSSDLASPYLLFAKKITEVKDAVKPVNKEKLLQAYPNPTSAGFTNIAISDISGDVTVELFDANGSAVTKNVTNSSVKNQSVRVNTSTLSKGTYLVKITDNKTKETFNSKIVVQ</sequence>
<evidence type="ECO:0000313" key="3">
    <source>
        <dbReference type="EMBL" id="MDA3616313.1"/>
    </source>
</evidence>
<organism evidence="3 4">
    <name type="scientific">Polluticaenibacter yanchengensis</name>
    <dbReference type="NCBI Taxonomy" id="3014562"/>
    <lineage>
        <taxon>Bacteria</taxon>
        <taxon>Pseudomonadati</taxon>
        <taxon>Bacteroidota</taxon>
        <taxon>Chitinophagia</taxon>
        <taxon>Chitinophagales</taxon>
        <taxon>Chitinophagaceae</taxon>
        <taxon>Polluticaenibacter</taxon>
    </lineage>
</organism>
<evidence type="ECO:0000313" key="4">
    <source>
        <dbReference type="Proteomes" id="UP001210231"/>
    </source>
</evidence>
<name>A0ABT4UNH0_9BACT</name>
<proteinExistence type="predicted"/>
<evidence type="ECO:0000259" key="2">
    <source>
        <dbReference type="Pfam" id="PF18962"/>
    </source>
</evidence>
<dbReference type="Proteomes" id="UP001210231">
    <property type="component" value="Unassembled WGS sequence"/>
</dbReference>
<dbReference type="SUPFAM" id="SSF101898">
    <property type="entry name" value="NHL repeat"/>
    <property type="match status" value="1"/>
</dbReference>
<dbReference type="NCBIfam" id="TIGR04183">
    <property type="entry name" value="Por_Secre_tail"/>
    <property type="match status" value="1"/>
</dbReference>
<comment type="caution">
    <text evidence="3">The sequence shown here is derived from an EMBL/GenBank/DDBJ whole genome shotgun (WGS) entry which is preliminary data.</text>
</comment>
<protein>
    <submittedName>
        <fullName evidence="3">T9SS type A sorting domain-containing protein</fullName>
    </submittedName>
</protein>
<reference evidence="3 4" key="1">
    <citation type="submission" date="2022-12" db="EMBL/GenBank/DDBJ databases">
        <title>Chitinophagaceae gen. sp. nov., a new member of the family Chitinophagaceae, isolated from soil in a chemical factory.</title>
        <authorList>
            <person name="Ke Z."/>
        </authorList>
    </citation>
    <scope>NUCLEOTIDE SEQUENCE [LARGE SCALE GENOMIC DNA]</scope>
    <source>
        <strain evidence="3 4">LY-5</strain>
    </source>
</reference>
<evidence type="ECO:0000256" key="1">
    <source>
        <dbReference type="SAM" id="SignalP"/>
    </source>
</evidence>
<feature type="chain" id="PRO_5045254071" evidence="1">
    <location>
        <begin position="19"/>
        <end position="399"/>
    </location>
</feature>
<gene>
    <name evidence="3" type="ORF">O3P16_15965</name>
</gene>
<feature type="domain" description="Secretion system C-terminal sorting" evidence="2">
    <location>
        <begin position="321"/>
        <end position="398"/>
    </location>
</feature>
<dbReference type="Gene3D" id="2.60.120.380">
    <property type="match status" value="1"/>
</dbReference>
<dbReference type="RefSeq" id="WP_407032643.1">
    <property type="nucleotide sequence ID" value="NZ_JAQGEF010000027.1"/>
</dbReference>
<dbReference type="Pfam" id="PF18962">
    <property type="entry name" value="Por_Secre_tail"/>
    <property type="match status" value="1"/>
</dbReference>
<dbReference type="EMBL" id="JAQGEF010000027">
    <property type="protein sequence ID" value="MDA3616313.1"/>
    <property type="molecule type" value="Genomic_DNA"/>
</dbReference>
<dbReference type="InterPro" id="IPR026444">
    <property type="entry name" value="Secre_tail"/>
</dbReference>
<keyword evidence="4" id="KW-1185">Reference proteome</keyword>